<protein>
    <submittedName>
        <fullName evidence="2">Uncharacterized protein</fullName>
    </submittedName>
</protein>
<evidence type="ECO:0000256" key="1">
    <source>
        <dbReference type="SAM" id="MobiDB-lite"/>
    </source>
</evidence>
<dbReference type="Proteomes" id="UP001215598">
    <property type="component" value="Unassembled WGS sequence"/>
</dbReference>
<keyword evidence="3" id="KW-1185">Reference proteome</keyword>
<dbReference type="EMBL" id="JARKIB010000043">
    <property type="protein sequence ID" value="KAJ7757968.1"/>
    <property type="molecule type" value="Genomic_DNA"/>
</dbReference>
<gene>
    <name evidence="2" type="ORF">B0H16DRAFT_1457535</name>
</gene>
<feature type="region of interest" description="Disordered" evidence="1">
    <location>
        <begin position="1"/>
        <end position="35"/>
    </location>
</feature>
<comment type="caution">
    <text evidence="2">The sequence shown here is derived from an EMBL/GenBank/DDBJ whole genome shotgun (WGS) entry which is preliminary data.</text>
</comment>
<reference evidence="2" key="1">
    <citation type="submission" date="2023-03" db="EMBL/GenBank/DDBJ databases">
        <title>Massive genome expansion in bonnet fungi (Mycena s.s.) driven by repeated elements and novel gene families across ecological guilds.</title>
        <authorList>
            <consortium name="Lawrence Berkeley National Laboratory"/>
            <person name="Harder C.B."/>
            <person name="Miyauchi S."/>
            <person name="Viragh M."/>
            <person name="Kuo A."/>
            <person name="Thoen E."/>
            <person name="Andreopoulos B."/>
            <person name="Lu D."/>
            <person name="Skrede I."/>
            <person name="Drula E."/>
            <person name="Henrissat B."/>
            <person name="Morin E."/>
            <person name="Kohler A."/>
            <person name="Barry K."/>
            <person name="LaButti K."/>
            <person name="Morin E."/>
            <person name="Salamov A."/>
            <person name="Lipzen A."/>
            <person name="Mereny Z."/>
            <person name="Hegedus B."/>
            <person name="Baldrian P."/>
            <person name="Stursova M."/>
            <person name="Weitz H."/>
            <person name="Taylor A."/>
            <person name="Grigoriev I.V."/>
            <person name="Nagy L.G."/>
            <person name="Martin F."/>
            <person name="Kauserud H."/>
        </authorList>
    </citation>
    <scope>NUCLEOTIDE SEQUENCE</scope>
    <source>
        <strain evidence="2">CBHHK182m</strain>
    </source>
</reference>
<organism evidence="2 3">
    <name type="scientific">Mycena metata</name>
    <dbReference type="NCBI Taxonomy" id="1033252"/>
    <lineage>
        <taxon>Eukaryota</taxon>
        <taxon>Fungi</taxon>
        <taxon>Dikarya</taxon>
        <taxon>Basidiomycota</taxon>
        <taxon>Agaricomycotina</taxon>
        <taxon>Agaricomycetes</taxon>
        <taxon>Agaricomycetidae</taxon>
        <taxon>Agaricales</taxon>
        <taxon>Marasmiineae</taxon>
        <taxon>Mycenaceae</taxon>
        <taxon>Mycena</taxon>
    </lineage>
</organism>
<name>A0AAD7J7R5_9AGAR</name>
<evidence type="ECO:0000313" key="2">
    <source>
        <dbReference type="EMBL" id="KAJ7757968.1"/>
    </source>
</evidence>
<proteinExistence type="predicted"/>
<evidence type="ECO:0000313" key="3">
    <source>
        <dbReference type="Proteomes" id="UP001215598"/>
    </source>
</evidence>
<feature type="compositionally biased region" description="Basic and acidic residues" evidence="1">
    <location>
        <begin position="12"/>
        <end position="29"/>
    </location>
</feature>
<dbReference type="AlphaFoldDB" id="A0AAD7J7R5"/>
<sequence>MVTQRLNSTRRMRVEQRGRLKLPEDKPEEQQNFQAESRIELQRQRTSSRIACEPKRAAGLDGKRAWGEDGGRKNFRKPGKKIQKEVKTNFGRALGRARKCSKPRRGVNQNIRGRSLHGKCARRAARIHRTQPNIPRNLQIGDTVFARHMAHVVKEETQWIYIGWLRGDAAMRHPSDSIFSLPDGYLNAHEFRARNLPKSAYGVRLGTGTFTRTHDGHEAGQSTVVVVLSSCSLAFSGVLCECGRASRRRAIMLQRAVTKEFTLQAASFLASGRRACRGLGALPALRYSVPVPREHPAWMGATLQFARRDDEQWICA</sequence>
<accession>A0AAD7J7R5</accession>